<dbReference type="RefSeq" id="WP_188626325.1">
    <property type="nucleotide sequence ID" value="NZ_BMIL01000004.1"/>
</dbReference>
<dbReference type="PANTHER" id="PTHR43427">
    <property type="entry name" value="CHLORIDE CHANNEL PROTEIN CLC-E"/>
    <property type="match status" value="1"/>
</dbReference>
<comment type="subcellular location">
    <subcellularLocation>
        <location evidence="1">Membrane</location>
        <topology evidence="1">Multi-pass membrane protein</topology>
    </subcellularLocation>
</comment>
<feature type="transmembrane region" description="Helical" evidence="5">
    <location>
        <begin position="31"/>
        <end position="52"/>
    </location>
</feature>
<evidence type="ECO:0000256" key="5">
    <source>
        <dbReference type="SAM" id="Phobius"/>
    </source>
</evidence>
<name>A0A916U9K3_9SPHI</name>
<keyword evidence="3 5" id="KW-1133">Transmembrane helix</keyword>
<accession>A0A916U9K3</accession>
<reference evidence="6" key="2">
    <citation type="submission" date="2020-09" db="EMBL/GenBank/DDBJ databases">
        <authorList>
            <person name="Sun Q."/>
            <person name="Zhou Y."/>
        </authorList>
    </citation>
    <scope>NUCLEOTIDE SEQUENCE</scope>
    <source>
        <strain evidence="6">CGMCC 1.15343</strain>
    </source>
</reference>
<feature type="transmembrane region" description="Helical" evidence="5">
    <location>
        <begin position="158"/>
        <end position="182"/>
    </location>
</feature>
<dbReference type="InterPro" id="IPR001807">
    <property type="entry name" value="ClC"/>
</dbReference>
<feature type="transmembrane region" description="Helical" evidence="5">
    <location>
        <begin position="303"/>
        <end position="323"/>
    </location>
</feature>
<feature type="transmembrane region" description="Helical" evidence="5">
    <location>
        <begin position="194"/>
        <end position="216"/>
    </location>
</feature>
<feature type="transmembrane region" description="Helical" evidence="5">
    <location>
        <begin position="360"/>
        <end position="376"/>
    </location>
</feature>
<dbReference type="CDD" id="cd00400">
    <property type="entry name" value="Voltage_gated_ClC"/>
    <property type="match status" value="1"/>
</dbReference>
<feature type="transmembrane region" description="Helical" evidence="5">
    <location>
        <begin position="335"/>
        <end position="354"/>
    </location>
</feature>
<dbReference type="GO" id="GO:0016020">
    <property type="term" value="C:membrane"/>
    <property type="evidence" value="ECO:0007669"/>
    <property type="project" value="UniProtKB-SubCell"/>
</dbReference>
<dbReference type="Proteomes" id="UP000651668">
    <property type="component" value="Unassembled WGS sequence"/>
</dbReference>
<evidence type="ECO:0000256" key="4">
    <source>
        <dbReference type="ARBA" id="ARBA00023136"/>
    </source>
</evidence>
<dbReference type="Gene3D" id="1.10.3080.10">
    <property type="entry name" value="Clc chloride channel"/>
    <property type="match status" value="1"/>
</dbReference>
<organism evidence="6 7">
    <name type="scientific">Pedobacter quisquiliarum</name>
    <dbReference type="NCBI Taxonomy" id="1834438"/>
    <lineage>
        <taxon>Bacteria</taxon>
        <taxon>Pseudomonadati</taxon>
        <taxon>Bacteroidota</taxon>
        <taxon>Sphingobacteriia</taxon>
        <taxon>Sphingobacteriales</taxon>
        <taxon>Sphingobacteriaceae</taxon>
        <taxon>Pedobacter</taxon>
    </lineage>
</organism>
<gene>
    <name evidence="6" type="primary">eriC</name>
    <name evidence="6" type="ORF">GCM10011387_15810</name>
</gene>
<dbReference type="GO" id="GO:0015108">
    <property type="term" value="F:chloride transmembrane transporter activity"/>
    <property type="evidence" value="ECO:0007669"/>
    <property type="project" value="InterPro"/>
</dbReference>
<proteinExistence type="predicted"/>
<protein>
    <submittedName>
        <fullName evidence="6">Chloride channel protein</fullName>
    </submittedName>
</protein>
<evidence type="ECO:0000313" key="6">
    <source>
        <dbReference type="EMBL" id="GGC63073.1"/>
    </source>
</evidence>
<feature type="transmembrane region" description="Helical" evidence="5">
    <location>
        <begin position="64"/>
        <end position="82"/>
    </location>
</feature>
<dbReference type="InterPro" id="IPR050368">
    <property type="entry name" value="ClC-type_chloride_channel"/>
</dbReference>
<evidence type="ECO:0000256" key="1">
    <source>
        <dbReference type="ARBA" id="ARBA00004141"/>
    </source>
</evidence>
<dbReference type="PANTHER" id="PTHR43427:SF12">
    <property type="entry name" value="CHLORIDE TRANSPORTER"/>
    <property type="match status" value="1"/>
</dbReference>
<evidence type="ECO:0000256" key="3">
    <source>
        <dbReference type="ARBA" id="ARBA00022989"/>
    </source>
</evidence>
<evidence type="ECO:0000313" key="7">
    <source>
        <dbReference type="Proteomes" id="UP000651668"/>
    </source>
</evidence>
<feature type="transmembrane region" description="Helical" evidence="5">
    <location>
        <begin position="269"/>
        <end position="291"/>
    </location>
</feature>
<evidence type="ECO:0000256" key="2">
    <source>
        <dbReference type="ARBA" id="ARBA00022692"/>
    </source>
</evidence>
<dbReference type="InterPro" id="IPR014743">
    <property type="entry name" value="Cl-channel_core"/>
</dbReference>
<dbReference type="PRINTS" id="PR00762">
    <property type="entry name" value="CLCHANNEL"/>
</dbReference>
<keyword evidence="4 5" id="KW-0472">Membrane</keyword>
<keyword evidence="7" id="KW-1185">Reference proteome</keyword>
<reference evidence="6" key="1">
    <citation type="journal article" date="2014" name="Int. J. Syst. Evol. Microbiol.">
        <title>Complete genome sequence of Corynebacterium casei LMG S-19264T (=DSM 44701T), isolated from a smear-ripened cheese.</title>
        <authorList>
            <consortium name="US DOE Joint Genome Institute (JGI-PGF)"/>
            <person name="Walter F."/>
            <person name="Albersmeier A."/>
            <person name="Kalinowski J."/>
            <person name="Ruckert C."/>
        </authorList>
    </citation>
    <scope>NUCLEOTIDE SEQUENCE</scope>
    <source>
        <strain evidence="6">CGMCC 1.15343</strain>
    </source>
</reference>
<feature type="transmembrane region" description="Helical" evidence="5">
    <location>
        <begin position="383"/>
        <end position="409"/>
    </location>
</feature>
<keyword evidence="2 5" id="KW-0812">Transmembrane</keyword>
<comment type="caution">
    <text evidence="6">The sequence shown here is derived from an EMBL/GenBank/DDBJ whole genome shotgun (WGS) entry which is preliminary data.</text>
</comment>
<dbReference type="EMBL" id="BMIL01000004">
    <property type="protein sequence ID" value="GGC63073.1"/>
    <property type="molecule type" value="Genomic_DNA"/>
</dbReference>
<dbReference type="Pfam" id="PF00654">
    <property type="entry name" value="Voltage_CLC"/>
    <property type="match status" value="1"/>
</dbReference>
<sequence length="431" mass="47078">MEFNNRRKIVALKQKAAHTLSFNPFVFSRMFWLWILLGALGGVTAGLYWLVLEEMIHVLSMVKGLWIIPLMTIAGLLAGIVIKKLGDPGEIDLIVDNIRFKGGQLDAKNNPSMIMSSLLCISSGGSLGPEAPLVQVNGSIGTWVARKFKMKGEDMRSLTIAGMAAAFTALFGSPLGGSLFAIEILHHKHVSQYYQAMIPAIVASCASFVVFLLITGTHIGPTWNFPPYVETNLSDLMYAVGYAMIATAAGWLFIYMVKQFKAVFKSFPVPIYIKLAIGGLILGIIGYQLPITRYFGHDEISELLVSDLSLTMLFAIFLGKLLAISITMTSGWRGGFIIPLFFVGTTLGLILHRFFPDQNIALMMVCCIAAINACVTRTPISVIVLLATMTGFHYFVPIMFASLTGFFLAPKTPLINSQFGEAKATPVKEVV</sequence>
<feature type="transmembrane region" description="Helical" evidence="5">
    <location>
        <begin position="236"/>
        <end position="257"/>
    </location>
</feature>
<dbReference type="AlphaFoldDB" id="A0A916U9K3"/>
<dbReference type="SUPFAM" id="SSF81340">
    <property type="entry name" value="Clc chloride channel"/>
    <property type="match status" value="1"/>
</dbReference>